<dbReference type="RefSeq" id="WP_052043573.1">
    <property type="nucleotide sequence ID" value="NZ_JRNI01000014.1"/>
</dbReference>
<dbReference type="CDD" id="cd06223">
    <property type="entry name" value="PRTases_typeI"/>
    <property type="match status" value="1"/>
</dbReference>
<gene>
    <name evidence="2" type="ORF">HMPREF2130_03600</name>
</gene>
<accession>A0A096AL53</accession>
<dbReference type="PANTHER" id="PTHR11608:SF0">
    <property type="entry name" value="BIFUNCTIONAL PROTEIN PYRR"/>
    <property type="match status" value="1"/>
</dbReference>
<protein>
    <submittedName>
        <fullName evidence="2">Uracil phosphoribosyltransferase</fullName>
    </submittedName>
</protein>
<dbReference type="eggNOG" id="COG2065">
    <property type="taxonomic scope" value="Bacteria"/>
</dbReference>
<evidence type="ECO:0000259" key="1">
    <source>
        <dbReference type="Pfam" id="PF00156"/>
    </source>
</evidence>
<dbReference type="InterPro" id="IPR029057">
    <property type="entry name" value="PRTase-like"/>
</dbReference>
<keyword evidence="2" id="KW-0328">Glycosyltransferase</keyword>
<dbReference type="InterPro" id="IPR050137">
    <property type="entry name" value="PyrR_bifunctional"/>
</dbReference>
<name>A0A096AL53_9BURK</name>
<keyword evidence="2" id="KW-0808">Transferase</keyword>
<dbReference type="SUPFAM" id="SSF53271">
    <property type="entry name" value="PRTase-like"/>
    <property type="match status" value="1"/>
</dbReference>
<comment type="caution">
    <text evidence="2">The sequence shown here is derived from an EMBL/GenBank/DDBJ whole genome shotgun (WGS) entry which is preliminary data.</text>
</comment>
<proteinExistence type="predicted"/>
<dbReference type="AlphaFoldDB" id="A0A096AL53"/>
<keyword evidence="3" id="KW-1185">Reference proteome</keyword>
<dbReference type="InterPro" id="IPR000836">
    <property type="entry name" value="PRTase_dom"/>
</dbReference>
<evidence type="ECO:0000313" key="2">
    <source>
        <dbReference type="EMBL" id="KGF31402.1"/>
    </source>
</evidence>
<dbReference type="PANTHER" id="PTHR11608">
    <property type="entry name" value="BIFUNCTIONAL PROTEIN PYRR"/>
    <property type="match status" value="1"/>
</dbReference>
<feature type="domain" description="Phosphoribosyltransferase" evidence="1">
    <location>
        <begin position="22"/>
        <end position="153"/>
    </location>
</feature>
<dbReference type="Gene3D" id="3.40.50.2020">
    <property type="match status" value="1"/>
</dbReference>
<dbReference type="OrthoDB" id="9802227at2"/>
<dbReference type="NCBIfam" id="NF003545">
    <property type="entry name" value="PRK05205.1-1"/>
    <property type="match status" value="1"/>
</dbReference>
<organism evidence="2 3">
    <name type="scientific">Oligella urethralis DNF00040</name>
    <dbReference type="NCBI Taxonomy" id="1401065"/>
    <lineage>
        <taxon>Bacteria</taxon>
        <taxon>Pseudomonadati</taxon>
        <taxon>Pseudomonadota</taxon>
        <taxon>Betaproteobacteria</taxon>
        <taxon>Burkholderiales</taxon>
        <taxon>Alcaligenaceae</taxon>
        <taxon>Oligella</taxon>
    </lineage>
</organism>
<evidence type="ECO:0000313" key="3">
    <source>
        <dbReference type="Proteomes" id="UP000029629"/>
    </source>
</evidence>
<dbReference type="GO" id="GO:0016757">
    <property type="term" value="F:glycosyltransferase activity"/>
    <property type="evidence" value="ECO:0007669"/>
    <property type="project" value="UniProtKB-KW"/>
</dbReference>
<dbReference type="EMBL" id="JRNI01000014">
    <property type="protein sequence ID" value="KGF31402.1"/>
    <property type="molecule type" value="Genomic_DNA"/>
</dbReference>
<dbReference type="Proteomes" id="UP000029629">
    <property type="component" value="Unassembled WGS sequence"/>
</dbReference>
<sequence>MQNGSPKQPKQRSLDELPKAEELYQRLKQGVVELIAAHPADEVHLVGIYSGGAWLAQRLKQDLAIKTDNALINTSLYRDDFRKIGLHTQKLPSSVPFDVTNKHLILVDDILYTGRSVRAAMNELFDIGRPATIALAVLIDRGGRELPVQPDVVGEVFTLPKTQRFVLSQDEEHVFDIALKEVEHD</sequence>
<dbReference type="Pfam" id="PF00156">
    <property type="entry name" value="Pribosyltran"/>
    <property type="match status" value="1"/>
</dbReference>
<reference evidence="2 3" key="1">
    <citation type="submission" date="2014-07" db="EMBL/GenBank/DDBJ databases">
        <authorList>
            <person name="McCorrison J."/>
            <person name="Sanka R."/>
            <person name="Torralba M."/>
            <person name="Gillis M."/>
            <person name="Haft D.H."/>
            <person name="Methe B."/>
            <person name="Sutton G."/>
            <person name="Nelson K.E."/>
        </authorList>
    </citation>
    <scope>NUCLEOTIDE SEQUENCE [LARGE SCALE GENOMIC DNA]</scope>
    <source>
        <strain evidence="2 3">DNF00040</strain>
    </source>
</reference>